<gene>
    <name evidence="2" type="ORF">PXEA_LOCUS27049</name>
</gene>
<keyword evidence="3" id="KW-1185">Reference proteome</keyword>
<name>A0A3S5ACT0_9PLAT</name>
<sequence length="103" mass="10869">MKGAILFLLGASFLLSFALISRKFCSLRRGNMVYQRQTHPNSHQTSPTPVAPSVADPISPIPAASSGLNCAGDVQINWLGGVRPIPNGTRIIGNSSSGMLTAY</sequence>
<organism evidence="2 3">
    <name type="scientific">Protopolystoma xenopodis</name>
    <dbReference type="NCBI Taxonomy" id="117903"/>
    <lineage>
        <taxon>Eukaryota</taxon>
        <taxon>Metazoa</taxon>
        <taxon>Spiralia</taxon>
        <taxon>Lophotrochozoa</taxon>
        <taxon>Platyhelminthes</taxon>
        <taxon>Monogenea</taxon>
        <taxon>Polyopisthocotylea</taxon>
        <taxon>Polystomatidea</taxon>
        <taxon>Polystomatidae</taxon>
        <taxon>Protopolystoma</taxon>
    </lineage>
</organism>
<evidence type="ECO:0000256" key="1">
    <source>
        <dbReference type="SAM" id="SignalP"/>
    </source>
</evidence>
<feature type="chain" id="PRO_5018734339" evidence="1">
    <location>
        <begin position="19"/>
        <end position="103"/>
    </location>
</feature>
<evidence type="ECO:0000313" key="2">
    <source>
        <dbReference type="EMBL" id="VEL33609.1"/>
    </source>
</evidence>
<accession>A0A3S5ACT0</accession>
<evidence type="ECO:0000313" key="3">
    <source>
        <dbReference type="Proteomes" id="UP000784294"/>
    </source>
</evidence>
<comment type="caution">
    <text evidence="2">The sequence shown here is derived from an EMBL/GenBank/DDBJ whole genome shotgun (WGS) entry which is preliminary data.</text>
</comment>
<proteinExistence type="predicted"/>
<reference evidence="2" key="1">
    <citation type="submission" date="2018-11" db="EMBL/GenBank/DDBJ databases">
        <authorList>
            <consortium name="Pathogen Informatics"/>
        </authorList>
    </citation>
    <scope>NUCLEOTIDE SEQUENCE</scope>
</reference>
<dbReference type="EMBL" id="CAAALY010246079">
    <property type="protein sequence ID" value="VEL33609.1"/>
    <property type="molecule type" value="Genomic_DNA"/>
</dbReference>
<keyword evidence="1" id="KW-0732">Signal</keyword>
<protein>
    <submittedName>
        <fullName evidence="2">Uncharacterized protein</fullName>
    </submittedName>
</protein>
<feature type="signal peptide" evidence="1">
    <location>
        <begin position="1"/>
        <end position="18"/>
    </location>
</feature>
<dbReference type="Proteomes" id="UP000784294">
    <property type="component" value="Unassembled WGS sequence"/>
</dbReference>
<dbReference type="AlphaFoldDB" id="A0A3S5ACT0"/>